<dbReference type="InterPro" id="IPR041025">
    <property type="entry name" value="HNH_repeat"/>
</dbReference>
<organism evidence="1 2">
    <name type="scientific">Listeria booriae</name>
    <dbReference type="NCBI Taxonomy" id="1552123"/>
    <lineage>
        <taxon>Bacteria</taxon>
        <taxon>Bacillati</taxon>
        <taxon>Bacillota</taxon>
        <taxon>Bacilli</taxon>
        <taxon>Bacillales</taxon>
        <taxon>Listeriaceae</taxon>
        <taxon>Listeria</taxon>
    </lineage>
</organism>
<gene>
    <name evidence="1" type="ORF">HCC36_07290</name>
</gene>
<evidence type="ECO:0000313" key="2">
    <source>
        <dbReference type="Proteomes" id="UP000543005"/>
    </source>
</evidence>
<dbReference type="RefSeq" id="WP_185629089.1">
    <property type="nucleotide sequence ID" value="NZ_JAARZT010000011.1"/>
</dbReference>
<name>A0A842G136_9LIST</name>
<dbReference type="EMBL" id="JAARZT010000011">
    <property type="protein sequence ID" value="MBC2293034.1"/>
    <property type="molecule type" value="Genomic_DNA"/>
</dbReference>
<reference evidence="1 2" key="1">
    <citation type="submission" date="2020-03" db="EMBL/GenBank/DDBJ databases">
        <title>Soil Listeria distribution.</title>
        <authorList>
            <person name="Liao J."/>
            <person name="Wiedmann M."/>
        </authorList>
    </citation>
    <scope>NUCLEOTIDE SEQUENCE [LARGE SCALE GENOMIC DNA]</scope>
    <source>
        <strain evidence="1 2">FSL L7-0051</strain>
    </source>
</reference>
<proteinExistence type="predicted"/>
<protein>
    <submittedName>
        <fullName evidence="1">Uncharacterized protein</fullName>
    </submittedName>
</protein>
<dbReference type="AlphaFoldDB" id="A0A842G136"/>
<accession>A0A842G136</accession>
<dbReference type="Proteomes" id="UP000543005">
    <property type="component" value="Unassembled WGS sequence"/>
</dbReference>
<comment type="caution">
    <text evidence="1">The sequence shown here is derived from an EMBL/GenBank/DDBJ whole genome shotgun (WGS) entry which is preliminary data.</text>
</comment>
<dbReference type="Pfam" id="PF18780">
    <property type="entry name" value="HNH_repeat"/>
    <property type="match status" value="2"/>
</dbReference>
<evidence type="ECO:0000313" key="1">
    <source>
        <dbReference type="EMBL" id="MBC2293034.1"/>
    </source>
</evidence>
<sequence length="127" mass="14854">MSKKIITDQFLIEEVIRTAKLLGRPPVGVTEYQYRNLATQRFGSWIKFLSEADLHWKADLGEGAEIRNMYIEEVRQIAHILNRVPRTSDFEDIREVRYYFKSLNGLLEAAGLEKKNNGYWSKKFING</sequence>